<dbReference type="InterPro" id="IPR029044">
    <property type="entry name" value="Nucleotide-diphossugar_trans"/>
</dbReference>
<dbReference type="PANTHER" id="PTHR43685:SF2">
    <property type="entry name" value="GLYCOSYLTRANSFERASE 2-LIKE DOMAIN-CONTAINING PROTEIN"/>
    <property type="match status" value="1"/>
</dbReference>
<dbReference type="eggNOG" id="COG1216">
    <property type="taxonomic scope" value="Bacteria"/>
</dbReference>
<dbReference type="PANTHER" id="PTHR43685">
    <property type="entry name" value="GLYCOSYLTRANSFERASE"/>
    <property type="match status" value="1"/>
</dbReference>
<sequence>MPRVERVDGAAENVIIRVLSKPMPWPMRTASNDCPHATGAPRVTVLIAAFQAGRYIDEAIESVLAQTFHDFELLIIDDASTDDTSNRVCAHTGDPRVCAITHIRNIGRAASRNHGIDLARGEYIAFLDADDRCESSRLEQQLAYLDSHPEITGVGSWMALIDEQGNRLDDQIYSLPLEPDHVACRMLFECSLAQPAMMVRRYALSSYRYDTDIALAEDYELWARMITTCRFANLAEPLTCYRRHAEQVSVNQLHAQQHVDFDIYGRQLARLGITYDQQDLIRHECVFKRYGRKPVLEHTGAPLDIHYLRWCNAWLSELRAANAQYRIYPEPALSDMLVSCWIFACRKAARNSGWLRVAAEFMRSELRSAIVPFMKRHMKTRLRVRGGLARPD</sequence>
<proteinExistence type="predicted"/>
<name>U2FVJ9_9GAMM</name>
<dbReference type="InterPro" id="IPR050834">
    <property type="entry name" value="Glycosyltransf_2"/>
</dbReference>
<dbReference type="SUPFAM" id="SSF53448">
    <property type="entry name" value="Nucleotide-diphospho-sugar transferases"/>
    <property type="match status" value="1"/>
</dbReference>
<dbReference type="Gene3D" id="3.90.550.10">
    <property type="entry name" value="Spore Coat Polysaccharide Biosynthesis Protein SpsA, Chain A"/>
    <property type="match status" value="1"/>
</dbReference>
<feature type="domain" description="Glycosyltransferase 2-like" evidence="1">
    <location>
        <begin position="44"/>
        <end position="203"/>
    </location>
</feature>
<dbReference type="GO" id="GO:0018392">
    <property type="term" value="F:glycoprotein 3-alpha-L-fucosyltransferase activity"/>
    <property type="evidence" value="ECO:0007669"/>
    <property type="project" value="UniProtKB-EC"/>
</dbReference>
<dbReference type="Pfam" id="PF00535">
    <property type="entry name" value="Glycos_transf_2"/>
    <property type="match status" value="1"/>
</dbReference>
<protein>
    <submittedName>
        <fullName evidence="2">Glycoprotein 3-alpha-L-fucosyltransferase</fullName>
        <ecNumber evidence="2">2.4.1.214</ecNumber>
    </submittedName>
</protein>
<evidence type="ECO:0000313" key="2">
    <source>
        <dbReference type="EMBL" id="ERJ18333.1"/>
    </source>
</evidence>
<gene>
    <name evidence="2" type="ORF">SSPSH_002793</name>
</gene>
<dbReference type="EMBL" id="AFNV02000020">
    <property type="protein sequence ID" value="ERJ18333.1"/>
    <property type="molecule type" value="Genomic_DNA"/>
</dbReference>
<keyword evidence="3" id="KW-1185">Reference proteome</keyword>
<reference evidence="2 3" key="1">
    <citation type="journal article" date="2011" name="J. Bacteriol.">
        <title>Genome sequence of Salinisphaera shabanensis, a gammaproteobacterium from the harsh, variable environment of the brine-seawater interface of the Shaban Deep in the Red Sea.</title>
        <authorList>
            <person name="Antunes A."/>
            <person name="Alam I."/>
            <person name="Bajic V.B."/>
            <person name="Stingl U."/>
        </authorList>
    </citation>
    <scope>NUCLEOTIDE SEQUENCE [LARGE SCALE GENOMIC DNA]</scope>
    <source>
        <strain evidence="2 3">E1L3A</strain>
    </source>
</reference>
<keyword evidence="2" id="KW-0808">Transferase</keyword>
<comment type="caution">
    <text evidence="2">The sequence shown here is derived from an EMBL/GenBank/DDBJ whole genome shotgun (WGS) entry which is preliminary data.</text>
</comment>
<dbReference type="AlphaFoldDB" id="U2FVJ9"/>
<evidence type="ECO:0000313" key="3">
    <source>
        <dbReference type="Proteomes" id="UP000006242"/>
    </source>
</evidence>
<dbReference type="InterPro" id="IPR001173">
    <property type="entry name" value="Glyco_trans_2-like"/>
</dbReference>
<keyword evidence="2" id="KW-0328">Glycosyltransferase</keyword>
<accession>U2FVJ9</accession>
<evidence type="ECO:0000259" key="1">
    <source>
        <dbReference type="Pfam" id="PF00535"/>
    </source>
</evidence>
<dbReference type="GO" id="GO:0044010">
    <property type="term" value="P:single-species biofilm formation"/>
    <property type="evidence" value="ECO:0007669"/>
    <property type="project" value="TreeGrafter"/>
</dbReference>
<dbReference type="STRING" id="1033802.SSPSH_002793"/>
<organism evidence="2 3">
    <name type="scientific">Salinisphaera shabanensis E1L3A</name>
    <dbReference type="NCBI Taxonomy" id="1033802"/>
    <lineage>
        <taxon>Bacteria</taxon>
        <taxon>Pseudomonadati</taxon>
        <taxon>Pseudomonadota</taxon>
        <taxon>Gammaproteobacteria</taxon>
        <taxon>Salinisphaerales</taxon>
        <taxon>Salinisphaeraceae</taxon>
        <taxon>Salinisphaera</taxon>
    </lineage>
</organism>
<dbReference type="Proteomes" id="UP000006242">
    <property type="component" value="Unassembled WGS sequence"/>
</dbReference>
<reference evidence="2 3" key="2">
    <citation type="journal article" date="2013" name="PLoS ONE">
        <title>INDIGO - INtegrated Data Warehouse of MIcrobial GenOmes with Examples from the Red Sea Extremophiles.</title>
        <authorList>
            <person name="Alam I."/>
            <person name="Antunes A."/>
            <person name="Kamau A.A."/>
            <person name="Ba Alawi W."/>
            <person name="Kalkatawi M."/>
            <person name="Stingl U."/>
            <person name="Bajic V.B."/>
        </authorList>
    </citation>
    <scope>NUCLEOTIDE SEQUENCE [LARGE SCALE GENOMIC DNA]</scope>
    <source>
        <strain evidence="2 3">E1L3A</strain>
    </source>
</reference>
<dbReference type="EC" id="2.4.1.214" evidence="2"/>